<protein>
    <submittedName>
        <fullName evidence="1">Uncharacterized protein</fullName>
    </submittedName>
</protein>
<gene>
    <name evidence="1" type="ORF">NEZAVI_LOCUS10469</name>
</gene>
<sequence>MDPSRRTGRRQRGRLVRSERVVESHPQFTAWDVFIRDSLLQIAWPISLSSDNETADALVKSRLVPYHHIKYSNNYKETCFDNIQKSPGLTLKMRILVSNLASL</sequence>
<dbReference type="Proteomes" id="UP001152798">
    <property type="component" value="Chromosome 5"/>
</dbReference>
<dbReference type="EMBL" id="OV725081">
    <property type="protein sequence ID" value="CAH1401454.1"/>
    <property type="molecule type" value="Genomic_DNA"/>
</dbReference>
<reference evidence="1" key="1">
    <citation type="submission" date="2022-01" db="EMBL/GenBank/DDBJ databases">
        <authorList>
            <person name="King R."/>
        </authorList>
    </citation>
    <scope>NUCLEOTIDE SEQUENCE</scope>
</reference>
<dbReference type="OrthoDB" id="6629039at2759"/>
<evidence type="ECO:0000313" key="1">
    <source>
        <dbReference type="EMBL" id="CAH1401454.1"/>
    </source>
</evidence>
<name>A0A9P0MQP8_NEZVI</name>
<organism evidence="1 2">
    <name type="scientific">Nezara viridula</name>
    <name type="common">Southern green stink bug</name>
    <name type="synonym">Cimex viridulus</name>
    <dbReference type="NCBI Taxonomy" id="85310"/>
    <lineage>
        <taxon>Eukaryota</taxon>
        <taxon>Metazoa</taxon>
        <taxon>Ecdysozoa</taxon>
        <taxon>Arthropoda</taxon>
        <taxon>Hexapoda</taxon>
        <taxon>Insecta</taxon>
        <taxon>Pterygota</taxon>
        <taxon>Neoptera</taxon>
        <taxon>Paraneoptera</taxon>
        <taxon>Hemiptera</taxon>
        <taxon>Heteroptera</taxon>
        <taxon>Panheteroptera</taxon>
        <taxon>Pentatomomorpha</taxon>
        <taxon>Pentatomoidea</taxon>
        <taxon>Pentatomidae</taxon>
        <taxon>Pentatominae</taxon>
        <taxon>Nezara</taxon>
    </lineage>
</organism>
<evidence type="ECO:0000313" key="2">
    <source>
        <dbReference type="Proteomes" id="UP001152798"/>
    </source>
</evidence>
<dbReference type="AlphaFoldDB" id="A0A9P0MQP8"/>
<keyword evidence="2" id="KW-1185">Reference proteome</keyword>
<proteinExistence type="predicted"/>
<accession>A0A9P0MQP8</accession>